<feature type="compositionally biased region" description="Basic and acidic residues" evidence="1">
    <location>
        <begin position="70"/>
        <end position="81"/>
    </location>
</feature>
<protein>
    <submittedName>
        <fullName evidence="2">Uncharacterized protein</fullName>
    </submittedName>
</protein>
<dbReference type="Proteomes" id="UP001151532">
    <property type="component" value="Chromosome 4"/>
</dbReference>
<dbReference type="AlphaFoldDB" id="A0A9Q0WID0"/>
<keyword evidence="3" id="KW-1185">Reference proteome</keyword>
<dbReference type="OrthoDB" id="10576858at2759"/>
<proteinExistence type="predicted"/>
<reference evidence="2" key="2">
    <citation type="journal article" date="2023" name="Int. J. Mol. Sci.">
        <title>De Novo Assembly and Annotation of 11 Diverse Shrub Willow (Salix) Genomes Reveals Novel Gene Organization in Sex-Linked Regions.</title>
        <authorList>
            <person name="Hyden B."/>
            <person name="Feng K."/>
            <person name="Yates T.B."/>
            <person name="Jawdy S."/>
            <person name="Cereghino C."/>
            <person name="Smart L.B."/>
            <person name="Muchero W."/>
        </authorList>
    </citation>
    <scope>NUCLEOTIDE SEQUENCE</scope>
    <source>
        <tissue evidence="2">Shoot tip</tissue>
    </source>
</reference>
<name>A0A9Q0WID0_SALPP</name>
<comment type="caution">
    <text evidence="2">The sequence shown here is derived from an EMBL/GenBank/DDBJ whole genome shotgun (WGS) entry which is preliminary data.</text>
</comment>
<feature type="region of interest" description="Disordered" evidence="1">
    <location>
        <begin position="20"/>
        <end position="81"/>
    </location>
</feature>
<gene>
    <name evidence="2" type="ORF">OIU79_022190</name>
</gene>
<evidence type="ECO:0000313" key="3">
    <source>
        <dbReference type="Proteomes" id="UP001151532"/>
    </source>
</evidence>
<evidence type="ECO:0000313" key="2">
    <source>
        <dbReference type="EMBL" id="KAJ6766180.1"/>
    </source>
</evidence>
<sequence>MAMGMQRMQTQGMAAYNLASQAGMGGGMNPGNIPMPHGVAQPHQQHHLRRKDPPRSGDWILSPTKIKTQGRKDASGHSEFTRSRCKILRGACCKGESSSCNIPSLHVQGAR</sequence>
<reference evidence="2" key="1">
    <citation type="submission" date="2022-11" db="EMBL/GenBank/DDBJ databases">
        <authorList>
            <person name="Hyden B.L."/>
            <person name="Feng K."/>
            <person name="Yates T."/>
            <person name="Jawdy S."/>
            <person name="Smart L.B."/>
            <person name="Muchero W."/>
        </authorList>
    </citation>
    <scope>NUCLEOTIDE SEQUENCE</scope>
    <source>
        <tissue evidence="2">Shoot tip</tissue>
    </source>
</reference>
<dbReference type="EMBL" id="JAPFFK010000004">
    <property type="protein sequence ID" value="KAJ6766180.1"/>
    <property type="molecule type" value="Genomic_DNA"/>
</dbReference>
<evidence type="ECO:0000256" key="1">
    <source>
        <dbReference type="SAM" id="MobiDB-lite"/>
    </source>
</evidence>
<organism evidence="2 3">
    <name type="scientific">Salix purpurea</name>
    <name type="common">Purple osier willow</name>
    <dbReference type="NCBI Taxonomy" id="77065"/>
    <lineage>
        <taxon>Eukaryota</taxon>
        <taxon>Viridiplantae</taxon>
        <taxon>Streptophyta</taxon>
        <taxon>Embryophyta</taxon>
        <taxon>Tracheophyta</taxon>
        <taxon>Spermatophyta</taxon>
        <taxon>Magnoliopsida</taxon>
        <taxon>eudicotyledons</taxon>
        <taxon>Gunneridae</taxon>
        <taxon>Pentapetalae</taxon>
        <taxon>rosids</taxon>
        <taxon>fabids</taxon>
        <taxon>Malpighiales</taxon>
        <taxon>Salicaceae</taxon>
        <taxon>Saliceae</taxon>
        <taxon>Salix</taxon>
    </lineage>
</organism>
<accession>A0A9Q0WID0</accession>